<name>A0ACC2T0P2_9FUNG</name>
<dbReference type="Proteomes" id="UP001165960">
    <property type="component" value="Unassembled WGS sequence"/>
</dbReference>
<gene>
    <name evidence="1" type="ORF">DSO57_1032014</name>
</gene>
<accession>A0ACC2T0P2</accession>
<keyword evidence="2" id="KW-1185">Reference proteome</keyword>
<comment type="caution">
    <text evidence="1">The sequence shown here is derived from an EMBL/GenBank/DDBJ whole genome shotgun (WGS) entry which is preliminary data.</text>
</comment>
<protein>
    <submittedName>
        <fullName evidence="1">Uncharacterized protein</fullName>
    </submittedName>
</protein>
<evidence type="ECO:0000313" key="1">
    <source>
        <dbReference type="EMBL" id="KAJ9068100.1"/>
    </source>
</evidence>
<proteinExistence type="predicted"/>
<sequence>MALHCSSQPPTSHPQATCPPRLAPALGPSPVPCLLLARRPSPASTPARLLPATCAPRLLPADPLLASHLLAKSSRISTFHTSHLHKELTLVRNIPDINQISTREKCWNQVDRCSTGDAKFDRVFPSLSGEKKNQNLEKTDFYGSQNNLTSGQAPATLCQPPASLLPAQRAPAAQPAARKPPTCQPPTCQPGSRQTPAHPACHLQTCRRPPTRLPPGHLPAPWAPANCQLLTRVPGPTPQPTKTHHDTQPIRKVP</sequence>
<evidence type="ECO:0000313" key="2">
    <source>
        <dbReference type="Proteomes" id="UP001165960"/>
    </source>
</evidence>
<reference evidence="1" key="1">
    <citation type="submission" date="2022-04" db="EMBL/GenBank/DDBJ databases">
        <title>Genome of the entomopathogenic fungus Entomophthora muscae.</title>
        <authorList>
            <person name="Elya C."/>
            <person name="Lovett B.R."/>
            <person name="Lee E."/>
            <person name="Macias A.M."/>
            <person name="Hajek A.E."/>
            <person name="De Bivort B.L."/>
            <person name="Kasson M.T."/>
            <person name="De Fine Licht H.H."/>
            <person name="Stajich J.E."/>
        </authorList>
    </citation>
    <scope>NUCLEOTIDE SEQUENCE</scope>
    <source>
        <strain evidence="1">Berkeley</strain>
    </source>
</reference>
<organism evidence="1 2">
    <name type="scientific">Entomophthora muscae</name>
    <dbReference type="NCBI Taxonomy" id="34485"/>
    <lineage>
        <taxon>Eukaryota</taxon>
        <taxon>Fungi</taxon>
        <taxon>Fungi incertae sedis</taxon>
        <taxon>Zoopagomycota</taxon>
        <taxon>Entomophthoromycotina</taxon>
        <taxon>Entomophthoromycetes</taxon>
        <taxon>Entomophthorales</taxon>
        <taxon>Entomophthoraceae</taxon>
        <taxon>Entomophthora</taxon>
    </lineage>
</organism>
<dbReference type="EMBL" id="QTSX02003786">
    <property type="protein sequence ID" value="KAJ9068100.1"/>
    <property type="molecule type" value="Genomic_DNA"/>
</dbReference>